<keyword evidence="1" id="KW-0812">Transmembrane</keyword>
<accession>A0AAU6MXN0</accession>
<feature type="transmembrane region" description="Helical" evidence="1">
    <location>
        <begin position="38"/>
        <end position="57"/>
    </location>
</feature>
<keyword evidence="1" id="KW-1133">Transmembrane helix</keyword>
<gene>
    <name evidence="2" type="ORF">184DA_234</name>
</gene>
<evidence type="ECO:0000313" key="2">
    <source>
        <dbReference type="EMBL" id="WVX90838.1"/>
    </source>
</evidence>
<organism evidence="2">
    <name type="scientific">Staphylococcus phage 184DA</name>
    <dbReference type="NCBI Taxonomy" id="3110532"/>
    <lineage>
        <taxon>Viruses</taxon>
        <taxon>Duplodnaviria</taxon>
        <taxon>Heunggongvirae</taxon>
        <taxon>Uroviricota</taxon>
        <taxon>Caudoviricetes</taxon>
    </lineage>
</organism>
<sequence>MNLGREGSTVKGGLDSGILPLPPYNIKKLYNRIKIKEGFYSLFLLFKTFNFVFFYFYNFKQMFLSAL</sequence>
<proteinExistence type="predicted"/>
<dbReference type="EMBL" id="OR885926">
    <property type="protein sequence ID" value="WVX90838.1"/>
    <property type="molecule type" value="Genomic_DNA"/>
</dbReference>
<evidence type="ECO:0000256" key="1">
    <source>
        <dbReference type="SAM" id="Phobius"/>
    </source>
</evidence>
<keyword evidence="1" id="KW-0472">Membrane</keyword>
<name>A0AAU6MXN0_9CAUD</name>
<protein>
    <submittedName>
        <fullName evidence="2">Uncharacterized protein</fullName>
    </submittedName>
</protein>
<reference evidence="2" key="1">
    <citation type="submission" date="2023-11" db="EMBL/GenBank/DDBJ databases">
        <title>Characterization of a newly isolated phage infecting non-aureus staphylococci isolated from bovine mastitis.</title>
        <authorList>
            <person name="Wanecka A."/>
            <person name="Marynowska M."/>
            <person name="Wesolowski W."/>
            <person name="Bloch S."/>
            <person name="Nejman-Falenczyk B."/>
            <person name="Neumann J."/>
            <person name="Krol J."/>
            <person name="Florek M."/>
            <person name="Ulanicki K."/>
            <person name="Napierala A."/>
            <person name="Twardon J."/>
            <person name="Wolska B."/>
            <person name="Porebska J."/>
            <person name="Ziubrzycka A."/>
            <person name="Czeretowicz I."/>
            <person name="Benisz M."/>
        </authorList>
    </citation>
    <scope>NUCLEOTIDE SEQUENCE</scope>
</reference>